<keyword evidence="2" id="KW-1185">Reference proteome</keyword>
<name>A0AAP0HIJ0_9MAGN</name>
<comment type="caution">
    <text evidence="1">The sequence shown here is derived from an EMBL/GenBank/DDBJ whole genome shotgun (WGS) entry which is preliminary data.</text>
</comment>
<evidence type="ECO:0000313" key="2">
    <source>
        <dbReference type="Proteomes" id="UP001419268"/>
    </source>
</evidence>
<organism evidence="1 2">
    <name type="scientific">Stephania cephalantha</name>
    <dbReference type="NCBI Taxonomy" id="152367"/>
    <lineage>
        <taxon>Eukaryota</taxon>
        <taxon>Viridiplantae</taxon>
        <taxon>Streptophyta</taxon>
        <taxon>Embryophyta</taxon>
        <taxon>Tracheophyta</taxon>
        <taxon>Spermatophyta</taxon>
        <taxon>Magnoliopsida</taxon>
        <taxon>Ranunculales</taxon>
        <taxon>Menispermaceae</taxon>
        <taxon>Menispermoideae</taxon>
        <taxon>Cissampelideae</taxon>
        <taxon>Stephania</taxon>
    </lineage>
</organism>
<protein>
    <submittedName>
        <fullName evidence="1">Uncharacterized protein</fullName>
    </submittedName>
</protein>
<sequence length="62" mass="7126">MMALERRNQNLVSLKSVEGGTWESEKNMMNREKKKKADEKESAPLSEFLLLVIMIMTIDIGL</sequence>
<dbReference type="AlphaFoldDB" id="A0AAP0HIJ0"/>
<evidence type="ECO:0000313" key="1">
    <source>
        <dbReference type="EMBL" id="KAK9088379.1"/>
    </source>
</evidence>
<dbReference type="Proteomes" id="UP001419268">
    <property type="component" value="Unassembled WGS sequence"/>
</dbReference>
<reference evidence="1 2" key="1">
    <citation type="submission" date="2024-01" db="EMBL/GenBank/DDBJ databases">
        <title>Genome assemblies of Stephania.</title>
        <authorList>
            <person name="Yang L."/>
        </authorList>
    </citation>
    <scope>NUCLEOTIDE SEQUENCE [LARGE SCALE GENOMIC DNA]</scope>
    <source>
        <strain evidence="1">JXDWG</strain>
        <tissue evidence="1">Leaf</tissue>
    </source>
</reference>
<dbReference type="EMBL" id="JBBNAG010000012">
    <property type="protein sequence ID" value="KAK9088379.1"/>
    <property type="molecule type" value="Genomic_DNA"/>
</dbReference>
<proteinExistence type="predicted"/>
<accession>A0AAP0HIJ0</accession>
<gene>
    <name evidence="1" type="ORF">Scep_027461</name>
</gene>